<sequence>MRPKRRLSREERGMTDRDAANTGDLAPGDTPAEPSAVSHDRDDALRQIAGRLRAGRESQRLTIEDLATRLKVAPAKLLAVESGDVSALPDMTFAKGLIRTYARVLQVDVDDQLARLNVRVQVANIGLRPEGGLGKTFSDKPSFAARRTGSRWLIGLLVAVVVIGGALAGMDRLKQWLASHAPETAQAPAEPAAKAPAATEPAEASSAPAATSGPAETPAASMPTPLTPATPTEPASGTVTAPLAPPPTLPRSDAGATAAPAAAVDAARPAVASVDASSVPAVPAEVVSKPAVGDAAGSALSVRFSGASWYEIKDKSGKTLVSGLARDGDARDVNGTPPFKVVFGNAEAVESLTVSGAPVNIRKYARNRVARATLP</sequence>
<dbReference type="PANTHER" id="PTHR34475:SF1">
    <property type="entry name" value="CYTOSKELETON PROTEIN RODZ"/>
    <property type="match status" value="1"/>
</dbReference>
<dbReference type="Pfam" id="PF13413">
    <property type="entry name" value="HTH_25"/>
    <property type="match status" value="1"/>
</dbReference>
<gene>
    <name evidence="4" type="ORF">RUN39_v1_370081</name>
</gene>
<dbReference type="InterPro" id="IPR010982">
    <property type="entry name" value="Lambda_DNA-bd_dom_sf"/>
</dbReference>
<feature type="transmembrane region" description="Helical" evidence="2">
    <location>
        <begin position="152"/>
        <end position="170"/>
    </location>
</feature>
<dbReference type="InterPro" id="IPR025194">
    <property type="entry name" value="RodZ-like_C"/>
</dbReference>
<dbReference type="InterPro" id="IPR001387">
    <property type="entry name" value="Cro/C1-type_HTH"/>
</dbReference>
<evidence type="ECO:0000259" key="3">
    <source>
        <dbReference type="PROSITE" id="PS50943"/>
    </source>
</evidence>
<reference evidence="4" key="1">
    <citation type="submission" date="2015-10" db="EMBL/GenBank/DDBJ databases">
        <authorList>
            <person name="Gilbert D.G."/>
        </authorList>
    </citation>
    <scope>NUCLEOTIDE SEQUENCE</scope>
    <source>
        <strain evidence="4">Phyl III-seqv23</strain>
    </source>
</reference>
<dbReference type="Pfam" id="PF13464">
    <property type="entry name" value="RodZ_C"/>
    <property type="match status" value="1"/>
</dbReference>
<dbReference type="InterPro" id="IPR050400">
    <property type="entry name" value="Bact_Cytoskel_RodZ"/>
</dbReference>
<dbReference type="PROSITE" id="PS50943">
    <property type="entry name" value="HTH_CROC1"/>
    <property type="match status" value="1"/>
</dbReference>
<feature type="region of interest" description="Disordered" evidence="1">
    <location>
        <begin position="1"/>
        <end position="41"/>
    </location>
</feature>
<feature type="domain" description="HTH cro/C1-type" evidence="3">
    <location>
        <begin position="52"/>
        <end position="112"/>
    </location>
</feature>
<keyword evidence="2" id="KW-0472">Membrane</keyword>
<organism evidence="4">
    <name type="scientific">Ralstonia solanacearum</name>
    <name type="common">Pseudomonas solanacearum</name>
    <dbReference type="NCBI Taxonomy" id="305"/>
    <lineage>
        <taxon>Bacteria</taxon>
        <taxon>Pseudomonadati</taxon>
        <taxon>Pseudomonadota</taxon>
        <taxon>Betaproteobacteria</taxon>
        <taxon>Burkholderiales</taxon>
        <taxon>Burkholderiaceae</taxon>
        <taxon>Ralstonia</taxon>
        <taxon>Ralstonia solanacearum species complex</taxon>
    </lineage>
</organism>
<dbReference type="GO" id="GO:0003677">
    <property type="term" value="F:DNA binding"/>
    <property type="evidence" value="ECO:0007669"/>
    <property type="project" value="InterPro"/>
</dbReference>
<dbReference type="CDD" id="cd00093">
    <property type="entry name" value="HTH_XRE"/>
    <property type="match status" value="1"/>
</dbReference>
<protein>
    <submittedName>
        <fullName evidence="4">Putative transcription regulator, Lambda repressor-like</fullName>
    </submittedName>
</protein>
<feature type="compositionally biased region" description="Basic and acidic residues" evidence="1">
    <location>
        <begin position="8"/>
        <end position="19"/>
    </location>
</feature>
<dbReference type="SMART" id="SM00530">
    <property type="entry name" value="HTH_XRE"/>
    <property type="match status" value="1"/>
</dbReference>
<dbReference type="PANTHER" id="PTHR34475">
    <property type="match status" value="1"/>
</dbReference>
<feature type="compositionally biased region" description="Low complexity" evidence="1">
    <location>
        <begin position="182"/>
        <end position="235"/>
    </location>
</feature>
<dbReference type="EMBL" id="LN899819">
    <property type="protein sequence ID" value="CUV12539.1"/>
    <property type="molecule type" value="Genomic_DNA"/>
</dbReference>
<proteinExistence type="predicted"/>
<accession>A0A0S4TR54</accession>
<dbReference type="SUPFAM" id="SSF47413">
    <property type="entry name" value="lambda repressor-like DNA-binding domains"/>
    <property type="match status" value="1"/>
</dbReference>
<keyword evidence="2" id="KW-1133">Transmembrane helix</keyword>
<dbReference type="Gene3D" id="1.10.260.40">
    <property type="entry name" value="lambda repressor-like DNA-binding domains"/>
    <property type="match status" value="1"/>
</dbReference>
<evidence type="ECO:0000256" key="2">
    <source>
        <dbReference type="SAM" id="Phobius"/>
    </source>
</evidence>
<evidence type="ECO:0000313" key="4">
    <source>
        <dbReference type="EMBL" id="CUV12539.1"/>
    </source>
</evidence>
<name>A0A0S4TR54_RALSL</name>
<evidence type="ECO:0000256" key="1">
    <source>
        <dbReference type="SAM" id="MobiDB-lite"/>
    </source>
</evidence>
<dbReference type="AlphaFoldDB" id="A0A0S4TR54"/>
<feature type="region of interest" description="Disordered" evidence="1">
    <location>
        <begin position="182"/>
        <end position="257"/>
    </location>
</feature>
<keyword evidence="2" id="KW-0812">Transmembrane</keyword>